<evidence type="ECO:0000256" key="3">
    <source>
        <dbReference type="ARBA" id="ARBA00011589"/>
    </source>
</evidence>
<sequence>MALAAYRHVLRSTRIAFQDDARMLYAARVEARSRFNNNRSLPVEIMDTQQKINEAEEVARILRQNVVQGQKVEGTGLEDKRYRLRIHNETEKGDNETIKKGTGVAPAGNACCGGASELAHR</sequence>
<dbReference type="Proteomes" id="UP001166286">
    <property type="component" value="Unassembled WGS sequence"/>
</dbReference>
<keyword evidence="5" id="KW-0809">Transit peptide</keyword>
<evidence type="ECO:0000256" key="5">
    <source>
        <dbReference type="ARBA" id="ARBA00022946"/>
    </source>
</evidence>
<dbReference type="EMBL" id="JAFEKC020000020">
    <property type="protein sequence ID" value="KAK0508801.1"/>
    <property type="molecule type" value="Genomic_DNA"/>
</dbReference>
<comment type="subunit">
    <text evidence="3">Interacts with RIP1.</text>
</comment>
<comment type="caution">
    <text evidence="9">The sequence shown here is derived from an EMBL/GenBank/DDBJ whole genome shotgun (WGS) entry which is preliminary data.</text>
</comment>
<dbReference type="InterPro" id="IPR045298">
    <property type="entry name" value="Complex1_LYR_LYRM7"/>
</dbReference>
<organism evidence="9 10">
    <name type="scientific">Cladonia borealis</name>
    <dbReference type="NCBI Taxonomy" id="184061"/>
    <lineage>
        <taxon>Eukaryota</taxon>
        <taxon>Fungi</taxon>
        <taxon>Dikarya</taxon>
        <taxon>Ascomycota</taxon>
        <taxon>Pezizomycotina</taxon>
        <taxon>Lecanoromycetes</taxon>
        <taxon>OSLEUM clade</taxon>
        <taxon>Lecanoromycetidae</taxon>
        <taxon>Lecanorales</taxon>
        <taxon>Lecanorineae</taxon>
        <taxon>Cladoniaceae</taxon>
        <taxon>Cladonia</taxon>
    </lineage>
</organism>
<keyword evidence="7" id="KW-0143">Chaperone</keyword>
<accession>A0AA39QUS0</accession>
<dbReference type="GO" id="GO:0005759">
    <property type="term" value="C:mitochondrial matrix"/>
    <property type="evidence" value="ECO:0007669"/>
    <property type="project" value="UniProtKB-SubCell"/>
</dbReference>
<dbReference type="CDD" id="cd20267">
    <property type="entry name" value="Complex1_LYR_LYRM7"/>
    <property type="match status" value="1"/>
</dbReference>
<evidence type="ECO:0000256" key="1">
    <source>
        <dbReference type="ARBA" id="ARBA00004305"/>
    </source>
</evidence>
<keyword evidence="10" id="KW-1185">Reference proteome</keyword>
<evidence type="ECO:0000256" key="6">
    <source>
        <dbReference type="ARBA" id="ARBA00023128"/>
    </source>
</evidence>
<comment type="function">
    <text evidence="8">Assembly factor required for Rieske Fe-S protein RIP1 incorporation into the cytochrome b-c1 (CIII) complex. Functions as a chaperone, binding to this subunit within the mitochondrial matrix and stabilizing it prior to its translocation and insertion into the late CIII dimeric intermediate within the mitochondrial inner membrane. Modulates the mitochondrial matrix zinc pool.</text>
</comment>
<dbReference type="PANTHER" id="PTHR46749:SF1">
    <property type="entry name" value="COMPLEX III ASSEMBLY FACTOR LYRM7"/>
    <property type="match status" value="1"/>
</dbReference>
<protein>
    <recommendedName>
        <fullName evidence="4">Mitochondrial zinc maintenance protein 1, mitochondrial</fullName>
    </recommendedName>
</protein>
<dbReference type="PANTHER" id="PTHR46749">
    <property type="entry name" value="COMPLEX III ASSEMBLY FACTOR LYRM7"/>
    <property type="match status" value="1"/>
</dbReference>
<comment type="subcellular location">
    <subcellularLocation>
        <location evidence="1">Mitochondrion matrix</location>
    </subcellularLocation>
</comment>
<reference evidence="9" key="1">
    <citation type="submission" date="2023-03" db="EMBL/GenBank/DDBJ databases">
        <title>Complete genome of Cladonia borealis.</title>
        <authorList>
            <person name="Park H."/>
        </authorList>
    </citation>
    <scope>NUCLEOTIDE SEQUENCE</scope>
    <source>
        <strain evidence="9">ANT050790</strain>
    </source>
</reference>
<evidence type="ECO:0000256" key="8">
    <source>
        <dbReference type="ARBA" id="ARBA00025268"/>
    </source>
</evidence>
<evidence type="ECO:0000256" key="4">
    <source>
        <dbReference type="ARBA" id="ARBA00015108"/>
    </source>
</evidence>
<dbReference type="AlphaFoldDB" id="A0AA39QUS0"/>
<gene>
    <name evidence="9" type="ORF">JMJ35_009077</name>
</gene>
<evidence type="ECO:0000256" key="2">
    <source>
        <dbReference type="ARBA" id="ARBA00009949"/>
    </source>
</evidence>
<name>A0AA39QUS0_9LECA</name>
<dbReference type="GO" id="GO:0034551">
    <property type="term" value="P:mitochondrial respiratory chain complex III assembly"/>
    <property type="evidence" value="ECO:0007669"/>
    <property type="project" value="InterPro"/>
</dbReference>
<keyword evidence="6" id="KW-0496">Mitochondrion</keyword>
<evidence type="ECO:0000256" key="7">
    <source>
        <dbReference type="ARBA" id="ARBA00023186"/>
    </source>
</evidence>
<dbReference type="InterPro" id="IPR050435">
    <property type="entry name" value="MZM1/LYRM7"/>
</dbReference>
<evidence type="ECO:0000313" key="10">
    <source>
        <dbReference type="Proteomes" id="UP001166286"/>
    </source>
</evidence>
<evidence type="ECO:0000313" key="9">
    <source>
        <dbReference type="EMBL" id="KAK0508801.1"/>
    </source>
</evidence>
<dbReference type="GO" id="GO:0044183">
    <property type="term" value="F:protein folding chaperone"/>
    <property type="evidence" value="ECO:0007669"/>
    <property type="project" value="TreeGrafter"/>
</dbReference>
<comment type="similarity">
    <text evidence="2">Belongs to the complex I LYR family. MZM1 subfamily.</text>
</comment>
<proteinExistence type="inferred from homology"/>